<accession>A0AAD5GCI3</accession>
<dbReference type="AlphaFoldDB" id="A0AAD5GCI3"/>
<name>A0AAD5GCI3_AMBAR</name>
<dbReference type="EMBL" id="JAMZMK010009495">
    <property type="protein sequence ID" value="KAI7735371.1"/>
    <property type="molecule type" value="Genomic_DNA"/>
</dbReference>
<sequence length="110" mass="11665">MMGMEPKLETEMGLPWVYNLIKPPTGGSGEGGGSGEDRSGIVEDRSGFIEDEGGGSGEGGGSLTATPLLPSTTVFFLTLDTVFLFLECGESTCLAWHTHMEVGEDEGYWL</sequence>
<feature type="region of interest" description="Disordered" evidence="1">
    <location>
        <begin position="23"/>
        <end position="64"/>
    </location>
</feature>
<evidence type="ECO:0000256" key="1">
    <source>
        <dbReference type="SAM" id="MobiDB-lite"/>
    </source>
</evidence>
<reference evidence="2" key="1">
    <citation type="submission" date="2022-06" db="EMBL/GenBank/DDBJ databases">
        <title>Uncovering the hologenomic basis of an extraordinary plant invasion.</title>
        <authorList>
            <person name="Bieker V.C."/>
            <person name="Martin M.D."/>
            <person name="Gilbert T."/>
            <person name="Hodgins K."/>
            <person name="Battlay P."/>
            <person name="Petersen B."/>
            <person name="Wilson J."/>
        </authorList>
    </citation>
    <scope>NUCLEOTIDE SEQUENCE</scope>
    <source>
        <strain evidence="2">AA19_3_7</strain>
        <tissue evidence="2">Leaf</tissue>
    </source>
</reference>
<gene>
    <name evidence="2" type="ORF">M8C21_008091</name>
</gene>
<keyword evidence="3" id="KW-1185">Reference proteome</keyword>
<feature type="non-terminal residue" evidence="2">
    <location>
        <position position="1"/>
    </location>
</feature>
<feature type="compositionally biased region" description="Basic and acidic residues" evidence="1">
    <location>
        <begin position="35"/>
        <end position="48"/>
    </location>
</feature>
<dbReference type="Proteomes" id="UP001206925">
    <property type="component" value="Unassembled WGS sequence"/>
</dbReference>
<comment type="caution">
    <text evidence="2">The sequence shown here is derived from an EMBL/GenBank/DDBJ whole genome shotgun (WGS) entry which is preliminary data.</text>
</comment>
<protein>
    <submittedName>
        <fullName evidence="2">Uncharacterized protein</fullName>
    </submittedName>
</protein>
<proteinExistence type="predicted"/>
<evidence type="ECO:0000313" key="2">
    <source>
        <dbReference type="EMBL" id="KAI7735371.1"/>
    </source>
</evidence>
<organism evidence="2 3">
    <name type="scientific">Ambrosia artemisiifolia</name>
    <name type="common">Common ragweed</name>
    <dbReference type="NCBI Taxonomy" id="4212"/>
    <lineage>
        <taxon>Eukaryota</taxon>
        <taxon>Viridiplantae</taxon>
        <taxon>Streptophyta</taxon>
        <taxon>Embryophyta</taxon>
        <taxon>Tracheophyta</taxon>
        <taxon>Spermatophyta</taxon>
        <taxon>Magnoliopsida</taxon>
        <taxon>eudicotyledons</taxon>
        <taxon>Gunneridae</taxon>
        <taxon>Pentapetalae</taxon>
        <taxon>asterids</taxon>
        <taxon>campanulids</taxon>
        <taxon>Asterales</taxon>
        <taxon>Asteraceae</taxon>
        <taxon>Asteroideae</taxon>
        <taxon>Heliantheae alliance</taxon>
        <taxon>Heliantheae</taxon>
        <taxon>Ambrosia</taxon>
    </lineage>
</organism>
<evidence type="ECO:0000313" key="3">
    <source>
        <dbReference type="Proteomes" id="UP001206925"/>
    </source>
</evidence>